<reference evidence="1 2" key="2">
    <citation type="submission" date="2007-09" db="EMBL/GenBank/DDBJ databases">
        <authorList>
            <person name="Fulton L."/>
            <person name="Clifton S."/>
            <person name="Fulton B."/>
            <person name="Xu J."/>
            <person name="Minx P."/>
            <person name="Pepin K.H."/>
            <person name="Johnson M."/>
            <person name="Thiruvilangam P."/>
            <person name="Bhonagiri V."/>
            <person name="Nash W.E."/>
            <person name="Mardis E.R."/>
            <person name="Wilson R.K."/>
        </authorList>
    </citation>
    <scope>NUCLEOTIDE SEQUENCE [LARGE SCALE GENOMIC DNA]</scope>
    <source>
        <strain evidence="1 2">ATCC 33270</strain>
    </source>
</reference>
<evidence type="ECO:0000313" key="1">
    <source>
        <dbReference type="EMBL" id="EDP23243.1"/>
    </source>
</evidence>
<protein>
    <recommendedName>
        <fullName evidence="3">DUF951 domain-containing protein</fullName>
    </recommendedName>
</protein>
<organism evidence="1 2">
    <name type="scientific">Parvimonas micra ATCC 33270</name>
    <dbReference type="NCBI Taxonomy" id="411465"/>
    <lineage>
        <taxon>Bacteria</taxon>
        <taxon>Bacillati</taxon>
        <taxon>Bacillota</taxon>
        <taxon>Tissierellia</taxon>
        <taxon>Tissierellales</taxon>
        <taxon>Peptoniphilaceae</taxon>
        <taxon>Parvimonas</taxon>
    </lineage>
</organism>
<evidence type="ECO:0008006" key="3">
    <source>
        <dbReference type="Google" id="ProtNLM"/>
    </source>
</evidence>
<dbReference type="PANTHER" id="PTHR38455:SF1">
    <property type="entry name" value="DUF951 DOMAIN-CONTAINING PROTEIN"/>
    <property type="match status" value="1"/>
</dbReference>
<proteinExistence type="predicted"/>
<gene>
    <name evidence="1" type="ORF">PEPMIC_01046</name>
</gene>
<comment type="caution">
    <text evidence="1">The sequence shown here is derived from an EMBL/GenBank/DDBJ whole genome shotgun (WGS) entry which is preliminary data.</text>
</comment>
<name>A8SLM8_9FIRM</name>
<accession>A8SLM8</accession>
<dbReference type="PANTHER" id="PTHR38455">
    <property type="entry name" value="HYPOTHETICAL CYTOSOLIC PROTEIN"/>
    <property type="match status" value="1"/>
</dbReference>
<dbReference type="Proteomes" id="UP000003162">
    <property type="component" value="Unassembled WGS sequence"/>
</dbReference>
<evidence type="ECO:0000313" key="2">
    <source>
        <dbReference type="Proteomes" id="UP000003162"/>
    </source>
</evidence>
<dbReference type="HOGENOM" id="CLU_180138_1_1_9"/>
<dbReference type="eggNOG" id="COG4481">
    <property type="taxonomic scope" value="Bacteria"/>
</dbReference>
<dbReference type="AlphaFoldDB" id="A8SLM8"/>
<dbReference type="Pfam" id="PF06107">
    <property type="entry name" value="DUF951"/>
    <property type="match status" value="1"/>
</dbReference>
<dbReference type="EMBL" id="ABEE02000017">
    <property type="protein sequence ID" value="EDP23243.1"/>
    <property type="molecule type" value="Genomic_DNA"/>
</dbReference>
<dbReference type="InterPro" id="IPR009296">
    <property type="entry name" value="DUF951"/>
</dbReference>
<reference evidence="1 2" key="1">
    <citation type="submission" date="2007-09" db="EMBL/GenBank/DDBJ databases">
        <title>Draft genome sequence of Peptostreptococcus micros (ATCC 33270).</title>
        <authorList>
            <person name="Sudarsanam P."/>
            <person name="Ley R."/>
            <person name="Guruge J."/>
            <person name="Turnbaugh P.J."/>
            <person name="Mahowald M."/>
            <person name="Liep D."/>
            <person name="Gordon J."/>
        </authorList>
    </citation>
    <scope>NUCLEOTIDE SEQUENCE [LARGE SCALE GENOMIC DNA]</scope>
    <source>
        <strain evidence="1 2">ATCC 33270</strain>
    </source>
</reference>
<sequence>MIKLYKYKVSDIVVLKKEHPCGTNRWEILKTGIEIKLKCLGCEREVWIKRIDFEKRLRKVEIDGKLFKVANL</sequence>